<feature type="compositionally biased region" description="Basic and acidic residues" evidence="1">
    <location>
        <begin position="21"/>
        <end position="54"/>
    </location>
</feature>
<dbReference type="AlphaFoldDB" id="A0A165YMM9"/>
<name>A0A165YMM9_9AGAM</name>
<proteinExistence type="predicted"/>
<feature type="region of interest" description="Disordered" evidence="1">
    <location>
        <begin position="18"/>
        <end position="74"/>
    </location>
</feature>
<feature type="compositionally biased region" description="Basic and acidic residues" evidence="1">
    <location>
        <begin position="60"/>
        <end position="74"/>
    </location>
</feature>
<accession>A0A165YMM9</accession>
<evidence type="ECO:0000256" key="1">
    <source>
        <dbReference type="SAM" id="MobiDB-lite"/>
    </source>
</evidence>
<evidence type="ECO:0000313" key="3">
    <source>
        <dbReference type="Proteomes" id="UP000076798"/>
    </source>
</evidence>
<organism evidence="2 3">
    <name type="scientific">Sistotremastrum suecicum HHB10207 ss-3</name>
    <dbReference type="NCBI Taxonomy" id="1314776"/>
    <lineage>
        <taxon>Eukaryota</taxon>
        <taxon>Fungi</taxon>
        <taxon>Dikarya</taxon>
        <taxon>Basidiomycota</taxon>
        <taxon>Agaricomycotina</taxon>
        <taxon>Agaricomycetes</taxon>
        <taxon>Sistotremastrales</taxon>
        <taxon>Sistotremastraceae</taxon>
        <taxon>Sistotremastrum</taxon>
    </lineage>
</organism>
<dbReference type="EMBL" id="KV428243">
    <property type="protein sequence ID" value="KZT33411.1"/>
    <property type="molecule type" value="Genomic_DNA"/>
</dbReference>
<keyword evidence="3" id="KW-1185">Reference proteome</keyword>
<reference evidence="2 3" key="1">
    <citation type="journal article" date="2016" name="Mol. Biol. Evol.">
        <title>Comparative Genomics of Early-Diverging Mushroom-Forming Fungi Provides Insights into the Origins of Lignocellulose Decay Capabilities.</title>
        <authorList>
            <person name="Nagy L.G."/>
            <person name="Riley R."/>
            <person name="Tritt A."/>
            <person name="Adam C."/>
            <person name="Daum C."/>
            <person name="Floudas D."/>
            <person name="Sun H."/>
            <person name="Yadav J.S."/>
            <person name="Pangilinan J."/>
            <person name="Larsson K.H."/>
            <person name="Matsuura K."/>
            <person name="Barry K."/>
            <person name="Labutti K."/>
            <person name="Kuo R."/>
            <person name="Ohm R.A."/>
            <person name="Bhattacharya S.S."/>
            <person name="Shirouzu T."/>
            <person name="Yoshinaga Y."/>
            <person name="Martin F.M."/>
            <person name="Grigoriev I.V."/>
            <person name="Hibbett D.S."/>
        </authorList>
    </citation>
    <scope>NUCLEOTIDE SEQUENCE [LARGE SCALE GENOMIC DNA]</scope>
    <source>
        <strain evidence="2 3">HHB10207 ss-3</strain>
    </source>
</reference>
<sequence>MAPGRSSHLTKFRVWLSSETHTTHGPKDRTAKHVDSHRDGAQVDYERDGTYEGRDEIEERESTKSCELRRKKGHSDLSSDIKIRLVGDSVNDANNPHQRVVMEHQPPSALNNTYDIAMGDATEPTAPQLVNPDLEMVDPEDHVGDAEMRKLEENENMDTEMGCRVVSEDVEMGYQSSSEDVEMADVDTEDVVMRDVSDDLVEVRQHCTLTLLSDIQTRINPHVTRVRSHALLPFSVPQQRAVLPFSINIDNSLQSLDLRGNGNGNGTYGRLWNLWNVRN</sequence>
<dbReference type="Proteomes" id="UP000076798">
    <property type="component" value="Unassembled WGS sequence"/>
</dbReference>
<gene>
    <name evidence="2" type="ORF">SISSUDRAFT_1037063</name>
</gene>
<protein>
    <submittedName>
        <fullName evidence="2">Uncharacterized protein</fullName>
    </submittedName>
</protein>
<evidence type="ECO:0000313" key="2">
    <source>
        <dbReference type="EMBL" id="KZT33411.1"/>
    </source>
</evidence>